<protein>
    <submittedName>
        <fullName evidence="2">Uncharacterized protein</fullName>
    </submittedName>
</protein>
<proteinExistence type="predicted"/>
<evidence type="ECO:0000313" key="2">
    <source>
        <dbReference type="EMBL" id="PKB41257.1"/>
    </source>
</evidence>
<accession>A0AA44UV52</accession>
<organism evidence="2 3">
    <name type="scientific">Pseudonocardia alni</name>
    <name type="common">Amycolata alni</name>
    <dbReference type="NCBI Taxonomy" id="33907"/>
    <lineage>
        <taxon>Bacteria</taxon>
        <taxon>Bacillati</taxon>
        <taxon>Actinomycetota</taxon>
        <taxon>Actinomycetes</taxon>
        <taxon>Pseudonocardiales</taxon>
        <taxon>Pseudonocardiaceae</taxon>
        <taxon>Pseudonocardia</taxon>
    </lineage>
</organism>
<evidence type="ECO:0000256" key="1">
    <source>
        <dbReference type="SAM" id="MobiDB-lite"/>
    </source>
</evidence>
<dbReference type="Proteomes" id="UP000232453">
    <property type="component" value="Unassembled WGS sequence"/>
</dbReference>
<comment type="caution">
    <text evidence="2">The sequence shown here is derived from an EMBL/GenBank/DDBJ whole genome shotgun (WGS) entry which is preliminary data.</text>
</comment>
<dbReference type="AlphaFoldDB" id="A0AA44UV52"/>
<name>A0AA44UV52_PSEA5</name>
<feature type="compositionally biased region" description="Basic and acidic residues" evidence="1">
    <location>
        <begin position="215"/>
        <end position="225"/>
    </location>
</feature>
<sequence length="225" mass="24124">MFRSVDSSPADRLLSLSITLAIDPPIPADTDVHEIGQAVAARIGSDGVAMTTAPVRGEPIGRLGWVIPTTTNRAMGSGLADFARVLEAAAREGLEGVAPLTTPENRGRVRTVALEVLTLDEVDRRLAIDRFPDVVGIDEVCHILGVKRAMAYRHTSRDSFPPRVREGVAIWFRAGVERYAAELRGEPDPMIEKMRSLGYSTAPVEVGTSPTAAAGREDIKTTGPS</sequence>
<evidence type="ECO:0000313" key="3">
    <source>
        <dbReference type="Proteomes" id="UP000232453"/>
    </source>
</evidence>
<dbReference type="EMBL" id="PHUJ01000002">
    <property type="protein sequence ID" value="PKB41257.1"/>
    <property type="molecule type" value="Genomic_DNA"/>
</dbReference>
<feature type="region of interest" description="Disordered" evidence="1">
    <location>
        <begin position="202"/>
        <end position="225"/>
    </location>
</feature>
<reference evidence="2 3" key="1">
    <citation type="submission" date="2017-11" db="EMBL/GenBank/DDBJ databases">
        <title>Sequencing the genomes of 1000 actinobacteria strains.</title>
        <authorList>
            <person name="Klenk H.-P."/>
        </authorList>
    </citation>
    <scope>NUCLEOTIDE SEQUENCE [LARGE SCALE GENOMIC DNA]</scope>
    <source>
        <strain evidence="2 3">DSM 44104</strain>
    </source>
</reference>
<gene>
    <name evidence="2" type="ORF">ATL51_0219</name>
</gene>